<organism evidence="2 3">
    <name type="scientific">Gordonia defluvii</name>
    <dbReference type="NCBI Taxonomy" id="283718"/>
    <lineage>
        <taxon>Bacteria</taxon>
        <taxon>Bacillati</taxon>
        <taxon>Actinomycetota</taxon>
        <taxon>Actinomycetes</taxon>
        <taxon>Mycobacteriales</taxon>
        <taxon>Gordoniaceae</taxon>
        <taxon>Gordonia</taxon>
    </lineage>
</organism>
<protein>
    <submittedName>
        <fullName evidence="2">Uncharacterized protein</fullName>
    </submittedName>
</protein>
<accession>A0ABP6L8R5</accession>
<evidence type="ECO:0000313" key="2">
    <source>
        <dbReference type="EMBL" id="GAA3031585.1"/>
    </source>
</evidence>
<gene>
    <name evidence="2" type="ORF">GCM10010528_10980</name>
</gene>
<evidence type="ECO:0000313" key="3">
    <source>
        <dbReference type="Proteomes" id="UP001501035"/>
    </source>
</evidence>
<comment type="caution">
    <text evidence="2">The sequence shown here is derived from an EMBL/GenBank/DDBJ whole genome shotgun (WGS) entry which is preliminary data.</text>
</comment>
<reference evidence="3" key="1">
    <citation type="journal article" date="2019" name="Int. J. Syst. Evol. Microbiol.">
        <title>The Global Catalogue of Microorganisms (GCM) 10K type strain sequencing project: providing services to taxonomists for standard genome sequencing and annotation.</title>
        <authorList>
            <consortium name="The Broad Institute Genomics Platform"/>
            <consortium name="The Broad Institute Genome Sequencing Center for Infectious Disease"/>
            <person name="Wu L."/>
            <person name="Ma J."/>
        </authorList>
    </citation>
    <scope>NUCLEOTIDE SEQUENCE [LARGE SCALE GENOMIC DNA]</scope>
    <source>
        <strain evidence="3">JCM 14234</strain>
    </source>
</reference>
<keyword evidence="3" id="KW-1185">Reference proteome</keyword>
<dbReference type="EMBL" id="BAAAVS010000019">
    <property type="protein sequence ID" value="GAA3031585.1"/>
    <property type="molecule type" value="Genomic_DNA"/>
</dbReference>
<feature type="compositionally biased region" description="Low complexity" evidence="1">
    <location>
        <begin position="142"/>
        <end position="151"/>
    </location>
</feature>
<evidence type="ECO:0000256" key="1">
    <source>
        <dbReference type="SAM" id="MobiDB-lite"/>
    </source>
</evidence>
<feature type="region of interest" description="Disordered" evidence="1">
    <location>
        <begin position="293"/>
        <end position="314"/>
    </location>
</feature>
<name>A0ABP6L8R5_9ACTN</name>
<feature type="compositionally biased region" description="Basic and acidic residues" evidence="1">
    <location>
        <begin position="155"/>
        <end position="164"/>
    </location>
</feature>
<feature type="compositionally biased region" description="Basic and acidic residues" evidence="1">
    <location>
        <begin position="296"/>
        <end position="306"/>
    </location>
</feature>
<proteinExistence type="predicted"/>
<dbReference type="Proteomes" id="UP001501035">
    <property type="component" value="Unassembled WGS sequence"/>
</dbReference>
<sequence length="330" mass="30842">MGRTAAETGVVSQQGAAMSVDIGAAGTIVAGGLAALQAVIAKTVGLLSAAMVFIWTPPGQAAALAAISAGIAEGAAVVAATKAQLLAPTATMVAHGAPVPISGAPAGALSPFAIAASALEAAAVPLKTATGVLGSALAAASSSNTGSAKTTPSVDNRDGRRDATPEPCCPADAHKVGAAGVGGAHTRGLGGAGQGGGARVGGLGDAGNREVTARYAARTAGLGGTEPAGAVAASTPAPSQAGVLGSGGTVAPMAGVGAMGGAHAVGRVIGGSPVVLKSPDAVAECERACAPAVFGDDGRPSAHGPDDTGLGPVDDAAAARLAALREELLS</sequence>
<feature type="region of interest" description="Disordered" evidence="1">
    <location>
        <begin position="142"/>
        <end position="168"/>
    </location>
</feature>